<dbReference type="PROSITE" id="PS51257">
    <property type="entry name" value="PROKAR_LIPOPROTEIN"/>
    <property type="match status" value="1"/>
</dbReference>
<dbReference type="Pfam" id="PF19804">
    <property type="entry name" value="DUF6287"/>
    <property type="match status" value="1"/>
</dbReference>
<feature type="region of interest" description="Disordered" evidence="1">
    <location>
        <begin position="28"/>
        <end position="85"/>
    </location>
</feature>
<gene>
    <name evidence="3" type="ORF">HHO37_07085</name>
</gene>
<evidence type="ECO:0000313" key="4">
    <source>
        <dbReference type="Proteomes" id="UP000532121"/>
    </source>
</evidence>
<name>A0A7X9LDZ0_STRRT</name>
<dbReference type="EMBL" id="JABASA010000013">
    <property type="protein sequence ID" value="NMD49426.1"/>
    <property type="molecule type" value="Genomic_DNA"/>
</dbReference>
<proteinExistence type="predicted"/>
<comment type="caution">
    <text evidence="3">The sequence shown here is derived from an EMBL/GenBank/DDBJ whole genome shotgun (WGS) entry which is preliminary data.</text>
</comment>
<feature type="domain" description="DUF6287" evidence="2">
    <location>
        <begin position="85"/>
        <end position="118"/>
    </location>
</feature>
<accession>A0A7X9LDZ0</accession>
<dbReference type="RefSeq" id="WP_193523686.1">
    <property type="nucleotide sequence ID" value="NZ_JABASA010000013.1"/>
</dbReference>
<dbReference type="Proteomes" id="UP000532121">
    <property type="component" value="Unassembled WGS sequence"/>
</dbReference>
<dbReference type="AlphaFoldDB" id="A0A7X9LDZ0"/>
<dbReference type="InterPro" id="IPR046254">
    <property type="entry name" value="DUF6287"/>
</dbReference>
<reference evidence="3 4" key="1">
    <citation type="submission" date="2020-04" db="EMBL/GenBank/DDBJ databases">
        <title>MicrobeNet Type strains.</title>
        <authorList>
            <person name="Nicholson A.C."/>
        </authorList>
    </citation>
    <scope>NUCLEOTIDE SEQUENCE [LARGE SCALE GENOMIC DNA]</scope>
    <source>
        <strain evidence="3 4">DSM 22768</strain>
    </source>
</reference>
<protein>
    <recommendedName>
        <fullName evidence="2">DUF6287 domain-containing protein</fullName>
    </recommendedName>
</protein>
<feature type="compositionally biased region" description="Low complexity" evidence="1">
    <location>
        <begin position="64"/>
        <end position="75"/>
    </location>
</feature>
<sequence length="202" mass="22164">MKKKPIFKNFILVLLSVFLLIGCSDQKKTYNGDKSASPKTSLQSKSHKSDKHSSSEQEKRTESASESSQSSSSSSEESREAESLSPIDTGAILKADYSTAAGTWKNAQGQTLTFNAQGLTTSRMTVSLLDIDQDGILLLNVETGNKTNLTLYMVTANHTLPQRYFSNGQTDTSDKSKDRIISSETLSSNQLADHVYYHVSNH</sequence>
<evidence type="ECO:0000313" key="3">
    <source>
        <dbReference type="EMBL" id="NMD49426.1"/>
    </source>
</evidence>
<evidence type="ECO:0000256" key="1">
    <source>
        <dbReference type="SAM" id="MobiDB-lite"/>
    </source>
</evidence>
<feature type="compositionally biased region" description="Basic and acidic residues" evidence="1">
    <location>
        <begin position="51"/>
        <end position="63"/>
    </location>
</feature>
<organism evidence="3 4">
    <name type="scientific">Streptococcus ratti</name>
    <dbReference type="NCBI Taxonomy" id="1341"/>
    <lineage>
        <taxon>Bacteria</taxon>
        <taxon>Bacillati</taxon>
        <taxon>Bacillota</taxon>
        <taxon>Bacilli</taxon>
        <taxon>Lactobacillales</taxon>
        <taxon>Streptococcaceae</taxon>
        <taxon>Streptococcus</taxon>
    </lineage>
</organism>
<evidence type="ECO:0000259" key="2">
    <source>
        <dbReference type="Pfam" id="PF19804"/>
    </source>
</evidence>